<proteinExistence type="predicted"/>
<reference evidence="3" key="1">
    <citation type="journal article" date="2019" name="Sci. Rep.">
        <title>Draft genome of Tanacetum cinerariifolium, the natural source of mosquito coil.</title>
        <authorList>
            <person name="Yamashiro T."/>
            <person name="Shiraishi A."/>
            <person name="Satake H."/>
            <person name="Nakayama K."/>
        </authorList>
    </citation>
    <scope>NUCLEOTIDE SEQUENCE</scope>
</reference>
<sequence length="497" mass="56913">MHNIGKTIGELHAMLIGYEKGLPKKSETPQVMAIRGGKIQKTNKKSLKAKGKGKSNDKKRNCPVYLAELLKKKKQVGTASSSGKMTRKPFQHRTEGATDLLGIIHTDVYGPLRHVSRQGYPKEMMGYYFYFPPENKIVVARYVEFFEKSLITQKVSGRAINLKEIQDEDTSPSEITSEISMEVKGFKPPHEEVIPICRSERIHQAPNHLCQNVEVGEHSLGDLNEPTIYKAAMLDPESNKWLNAMNTEMQYIIDNKVWVLVDLPPNCKTVRSKWIFQKKTDMDGIVHTYKAHLVAKGYTQLYEVDYEETFSPVADIRAIRIFISIAAFYDYEIWKMDVKNSFLNGYLYEEIYMVQPEGFVDPKHPRKNSGEPHRTAMKNILKYLRNTNDIFLVYGGNPEAKLRVDCYCDARFETDRYDIKLGIVPTINELIKMFCDNSAALLIANEPGVQKGTRHYHKRNHYVRGCIELGEINLLKVHTDDNLADPFMKALPKGKLT</sequence>
<dbReference type="InterPro" id="IPR013103">
    <property type="entry name" value="RVT_2"/>
</dbReference>
<evidence type="ECO:0000259" key="2">
    <source>
        <dbReference type="Pfam" id="PF07727"/>
    </source>
</evidence>
<dbReference type="EMBL" id="BKCJ010015631">
    <property type="protein sequence ID" value="GEV13998.1"/>
    <property type="molecule type" value="Genomic_DNA"/>
</dbReference>
<dbReference type="AlphaFoldDB" id="A0A699GLS3"/>
<protein>
    <submittedName>
        <fullName evidence="3">Retrotransposon protein, putative, Ty1-copia subclass</fullName>
    </submittedName>
</protein>
<name>A0A699GLS3_TANCI</name>
<feature type="region of interest" description="Disordered" evidence="1">
    <location>
        <begin position="40"/>
        <end position="59"/>
    </location>
</feature>
<comment type="caution">
    <text evidence="3">The sequence shown here is derived from an EMBL/GenBank/DDBJ whole genome shotgun (WGS) entry which is preliminary data.</text>
</comment>
<accession>A0A699GLS3</accession>
<evidence type="ECO:0000313" key="3">
    <source>
        <dbReference type="EMBL" id="GEV13998.1"/>
    </source>
</evidence>
<feature type="domain" description="Reverse transcriptase Ty1/copia-type" evidence="2">
    <location>
        <begin position="255"/>
        <end position="364"/>
    </location>
</feature>
<gene>
    <name evidence="3" type="ORF">Tci_085975</name>
</gene>
<feature type="compositionally biased region" description="Basic residues" evidence="1">
    <location>
        <begin position="41"/>
        <end position="53"/>
    </location>
</feature>
<dbReference type="CDD" id="cd09272">
    <property type="entry name" value="RNase_HI_RT_Ty1"/>
    <property type="match status" value="1"/>
</dbReference>
<evidence type="ECO:0000256" key="1">
    <source>
        <dbReference type="SAM" id="MobiDB-lite"/>
    </source>
</evidence>
<organism evidence="3">
    <name type="scientific">Tanacetum cinerariifolium</name>
    <name type="common">Dalmatian daisy</name>
    <name type="synonym">Chrysanthemum cinerariifolium</name>
    <dbReference type="NCBI Taxonomy" id="118510"/>
    <lineage>
        <taxon>Eukaryota</taxon>
        <taxon>Viridiplantae</taxon>
        <taxon>Streptophyta</taxon>
        <taxon>Embryophyta</taxon>
        <taxon>Tracheophyta</taxon>
        <taxon>Spermatophyta</taxon>
        <taxon>Magnoliopsida</taxon>
        <taxon>eudicotyledons</taxon>
        <taxon>Gunneridae</taxon>
        <taxon>Pentapetalae</taxon>
        <taxon>asterids</taxon>
        <taxon>campanulids</taxon>
        <taxon>Asterales</taxon>
        <taxon>Asteraceae</taxon>
        <taxon>Asteroideae</taxon>
        <taxon>Anthemideae</taxon>
        <taxon>Anthemidinae</taxon>
        <taxon>Tanacetum</taxon>
    </lineage>
</organism>
<dbReference type="Pfam" id="PF07727">
    <property type="entry name" value="RVT_2"/>
    <property type="match status" value="1"/>
</dbReference>